<name>A0A7G9GH02_9FIRM</name>
<dbReference type="EMBL" id="CP060635">
    <property type="protein sequence ID" value="QNM10084.1"/>
    <property type="molecule type" value="Genomic_DNA"/>
</dbReference>
<keyword evidence="2" id="KW-0378">Hydrolase</keyword>
<evidence type="ECO:0000259" key="1">
    <source>
        <dbReference type="Pfam" id="PF00857"/>
    </source>
</evidence>
<dbReference type="Gene3D" id="3.40.50.850">
    <property type="entry name" value="Isochorismatase-like"/>
    <property type="match status" value="1"/>
</dbReference>
<dbReference type="CDD" id="cd00431">
    <property type="entry name" value="cysteine_hydrolases"/>
    <property type="match status" value="1"/>
</dbReference>
<accession>A0A7G9GH02</accession>
<dbReference type="GO" id="GO:0016787">
    <property type="term" value="F:hydrolase activity"/>
    <property type="evidence" value="ECO:0007669"/>
    <property type="project" value="UniProtKB-KW"/>
</dbReference>
<dbReference type="SUPFAM" id="SSF52499">
    <property type="entry name" value="Isochorismatase-like hydrolases"/>
    <property type="match status" value="1"/>
</dbReference>
<feature type="domain" description="Isochorismatase-like" evidence="1">
    <location>
        <begin position="8"/>
        <end position="189"/>
    </location>
</feature>
<dbReference type="Pfam" id="PF00857">
    <property type="entry name" value="Isochorismatase"/>
    <property type="match status" value="1"/>
</dbReference>
<proteinExistence type="predicted"/>
<keyword evidence="3" id="KW-1185">Reference proteome</keyword>
<evidence type="ECO:0000313" key="2">
    <source>
        <dbReference type="EMBL" id="QNM10084.1"/>
    </source>
</evidence>
<evidence type="ECO:0000313" key="3">
    <source>
        <dbReference type="Proteomes" id="UP000515860"/>
    </source>
</evidence>
<dbReference type="KEGG" id="whj:H9Q79_07385"/>
<organism evidence="2 3">
    <name type="scientific">Wansuia hejianensis</name>
    <dbReference type="NCBI Taxonomy" id="2763667"/>
    <lineage>
        <taxon>Bacteria</taxon>
        <taxon>Bacillati</taxon>
        <taxon>Bacillota</taxon>
        <taxon>Clostridia</taxon>
        <taxon>Lachnospirales</taxon>
        <taxon>Lachnospiraceae</taxon>
        <taxon>Wansuia</taxon>
    </lineage>
</organism>
<gene>
    <name evidence="2" type="ORF">H9Q79_07385</name>
</gene>
<dbReference type="AlphaFoldDB" id="A0A7G9GH02"/>
<reference evidence="2 3" key="1">
    <citation type="submission" date="2020-08" db="EMBL/GenBank/DDBJ databases">
        <authorList>
            <person name="Liu C."/>
            <person name="Sun Q."/>
        </authorList>
    </citation>
    <scope>NUCLEOTIDE SEQUENCE [LARGE SCALE GENOMIC DNA]</scope>
    <source>
        <strain evidence="2 3">NSJ-29</strain>
    </source>
</reference>
<dbReference type="RefSeq" id="WP_249329547.1">
    <property type="nucleotide sequence ID" value="NZ_CP060635.1"/>
</dbReference>
<dbReference type="InterPro" id="IPR036380">
    <property type="entry name" value="Isochorismatase-like_sf"/>
</dbReference>
<sequence length="233" mass="26226">MKDNPTRSALIVIDMEKGFISAESAQCIRNAEKTVPACAAVVNTARQKGIPVFFVKRIYRNDGSDVEMTRYEAWKNGGRGMGPSSRGPISAEAPEGLRPQDGDYTIIKPRWSAFFHTELDLILRRLHVETVILIGTTTPNCIRTACYDANSLEYQVVILEDCCSSQTEEIQRVNIEDMRRMGAVISNSEEFRSYGPDTVPPLSRNIFREILQGSQAPEYFTSDGESTGWFDRW</sequence>
<dbReference type="InterPro" id="IPR000868">
    <property type="entry name" value="Isochorismatase-like_dom"/>
</dbReference>
<protein>
    <submittedName>
        <fullName evidence="2">Cysteine hydrolase</fullName>
    </submittedName>
</protein>
<dbReference type="Proteomes" id="UP000515860">
    <property type="component" value="Chromosome"/>
</dbReference>
<dbReference type="PANTHER" id="PTHR47044">
    <property type="entry name" value="OS02G0276400 PROTEIN"/>
    <property type="match status" value="1"/>
</dbReference>